<dbReference type="InterPro" id="IPR036514">
    <property type="entry name" value="SGNH_hydro_sf"/>
</dbReference>
<evidence type="ECO:0000313" key="4">
    <source>
        <dbReference type="Proteomes" id="UP001431131"/>
    </source>
</evidence>
<name>A0AAW5E8X5_9BACI</name>
<accession>A0AAW5E8X5</accession>
<protein>
    <submittedName>
        <fullName evidence="3">SGNH/GDSL hydrolase family protein</fullName>
    </submittedName>
</protein>
<dbReference type="CDD" id="cd04506">
    <property type="entry name" value="SGNH_hydrolase_YpmR_like"/>
    <property type="match status" value="1"/>
</dbReference>
<dbReference type="PROSITE" id="PS51257">
    <property type="entry name" value="PROKAR_LIPOPROTEIN"/>
    <property type="match status" value="1"/>
</dbReference>
<dbReference type="InterPro" id="IPR051532">
    <property type="entry name" value="Ester_Hydrolysis_Enzymes"/>
</dbReference>
<dbReference type="SUPFAM" id="SSF52266">
    <property type="entry name" value="SGNH hydrolase"/>
    <property type="match status" value="1"/>
</dbReference>
<dbReference type="PANTHER" id="PTHR30383:SF27">
    <property type="entry name" value="SPORE GERMINATION LIPASE LIPC"/>
    <property type="match status" value="1"/>
</dbReference>
<evidence type="ECO:0000256" key="1">
    <source>
        <dbReference type="SAM" id="SignalP"/>
    </source>
</evidence>
<keyword evidence="3" id="KW-0378">Hydrolase</keyword>
<feature type="chain" id="PRO_5043453536" evidence="1">
    <location>
        <begin position="23"/>
        <end position="258"/>
    </location>
</feature>
<reference evidence="3" key="1">
    <citation type="submission" date="2022-02" db="EMBL/GenBank/DDBJ databases">
        <title>Fredinandcohnia quinoae sp. nov. isolated from Chenopodium quinoa seeds.</title>
        <authorList>
            <person name="Saati-Santamaria Z."/>
            <person name="Flores-Felix J.D."/>
            <person name="Igual J.M."/>
            <person name="Velazquez E."/>
            <person name="Garcia-Fraile P."/>
            <person name="Martinez-Molina E."/>
        </authorList>
    </citation>
    <scope>NUCLEOTIDE SEQUENCE</scope>
    <source>
        <strain evidence="3">SECRCQ15</strain>
    </source>
</reference>
<dbReference type="InterPro" id="IPR013830">
    <property type="entry name" value="SGNH_hydro"/>
</dbReference>
<dbReference type="AlphaFoldDB" id="A0AAW5E8X5"/>
<evidence type="ECO:0000313" key="3">
    <source>
        <dbReference type="EMBL" id="MCH1626362.1"/>
    </source>
</evidence>
<organism evidence="3 4">
    <name type="scientific">Fredinandcohnia quinoae</name>
    <dbReference type="NCBI Taxonomy" id="2918902"/>
    <lineage>
        <taxon>Bacteria</taxon>
        <taxon>Bacillati</taxon>
        <taxon>Bacillota</taxon>
        <taxon>Bacilli</taxon>
        <taxon>Bacillales</taxon>
        <taxon>Bacillaceae</taxon>
        <taxon>Fredinandcohnia</taxon>
    </lineage>
</organism>
<dbReference type="Pfam" id="PF13472">
    <property type="entry name" value="Lipase_GDSL_2"/>
    <property type="match status" value="1"/>
</dbReference>
<gene>
    <name evidence="3" type="ORF">MJG50_13570</name>
</gene>
<dbReference type="EMBL" id="JAKTTI010000021">
    <property type="protein sequence ID" value="MCH1626362.1"/>
    <property type="molecule type" value="Genomic_DNA"/>
</dbReference>
<feature type="signal peptide" evidence="1">
    <location>
        <begin position="1"/>
        <end position="22"/>
    </location>
</feature>
<dbReference type="GO" id="GO:0004622">
    <property type="term" value="F:phosphatidylcholine lysophospholipase activity"/>
    <property type="evidence" value="ECO:0007669"/>
    <property type="project" value="TreeGrafter"/>
</dbReference>
<comment type="caution">
    <text evidence="3">The sequence shown here is derived from an EMBL/GenBank/DDBJ whole genome shotgun (WGS) entry which is preliminary data.</text>
</comment>
<keyword evidence="4" id="KW-1185">Reference proteome</keyword>
<proteinExistence type="predicted"/>
<dbReference type="Gene3D" id="3.40.50.1110">
    <property type="entry name" value="SGNH hydrolase"/>
    <property type="match status" value="1"/>
</dbReference>
<evidence type="ECO:0000259" key="2">
    <source>
        <dbReference type="Pfam" id="PF13472"/>
    </source>
</evidence>
<dbReference type="RefSeq" id="WP_240256278.1">
    <property type="nucleotide sequence ID" value="NZ_JAKTTI010000021.1"/>
</dbReference>
<dbReference type="Proteomes" id="UP001431131">
    <property type="component" value="Unassembled WGS sequence"/>
</dbReference>
<dbReference type="PANTHER" id="PTHR30383">
    <property type="entry name" value="THIOESTERASE 1/PROTEASE 1/LYSOPHOSPHOLIPASE L1"/>
    <property type="match status" value="1"/>
</dbReference>
<feature type="domain" description="SGNH hydrolase-type esterase" evidence="2">
    <location>
        <begin position="55"/>
        <end position="246"/>
    </location>
</feature>
<keyword evidence="1" id="KW-0732">Signal</keyword>
<sequence length="258" mass="29428">MRKKYLFIVTSIFFLVACSAQATTSESHHENKIDLRKKAEIPAEFLPQDLHVTTLGDSLTEGVGDETDNGGYTLYLKEKFLSQKEFRSVSLLNFGVKGHKTTDLLKRLDKKKVQEGIAKADIIIITIGGNDVMKVVRENFLDLSFEVFENAQNSYEERLKQILSEIREYNPEGEIVLVGLYNPFESLIDISSELNEVIDQWNSGSLKVLSQYENTNFVKIGDIFKDTDENLLSTDEFHPNAKGYELISERIFETLNKE</sequence>